<evidence type="ECO:0000313" key="2">
    <source>
        <dbReference type="Proteomes" id="UP000005413"/>
    </source>
</evidence>
<accession>G5JH15</accession>
<dbReference type="AlphaFoldDB" id="G5JH15"/>
<name>G5JH15_9STAP</name>
<sequence length="31" mass="3784">MTDWDSSNDHPQQFYEDINQFILKVDNIEQI</sequence>
<reference evidence="1 2" key="1">
    <citation type="journal article" date="2012" name="BMC Genomics">
        <title>Comparative genomic analysis of the genus Staphylococcus including Staphylococcus aureus and its newly described sister species Staphylococcus simiae.</title>
        <authorList>
            <person name="Suzuki H."/>
            <person name="Lefebure T."/>
            <person name="Pavinski Bitar P."/>
            <person name="Stanhope M.J."/>
        </authorList>
    </citation>
    <scope>NUCLEOTIDE SEQUENCE [LARGE SCALE GENOMIC DNA]</scope>
    <source>
        <strain evidence="1 2">CCM 7213</strain>
    </source>
</reference>
<organism evidence="1 2">
    <name type="scientific">Staphylococcus simiae CCM 7213 = CCUG 51256</name>
    <dbReference type="NCBI Taxonomy" id="911238"/>
    <lineage>
        <taxon>Bacteria</taxon>
        <taxon>Bacillati</taxon>
        <taxon>Bacillota</taxon>
        <taxon>Bacilli</taxon>
        <taxon>Bacillales</taxon>
        <taxon>Staphylococcaceae</taxon>
        <taxon>Staphylococcus</taxon>
    </lineage>
</organism>
<proteinExistence type="predicted"/>
<gene>
    <name evidence="1" type="ORF">SS7213T_03720</name>
</gene>
<evidence type="ECO:0000313" key="1">
    <source>
        <dbReference type="EMBL" id="EHJ08521.1"/>
    </source>
</evidence>
<comment type="caution">
    <text evidence="1">The sequence shown here is derived from an EMBL/GenBank/DDBJ whole genome shotgun (WGS) entry which is preliminary data.</text>
</comment>
<dbReference type="Proteomes" id="UP000005413">
    <property type="component" value="Unassembled WGS sequence"/>
</dbReference>
<protein>
    <submittedName>
        <fullName evidence="1">Uncharacterized protein</fullName>
    </submittedName>
</protein>
<dbReference type="EMBL" id="AEUN01000288">
    <property type="protein sequence ID" value="EHJ08521.1"/>
    <property type="molecule type" value="Genomic_DNA"/>
</dbReference>
<keyword evidence="2" id="KW-1185">Reference proteome</keyword>